<gene>
    <name evidence="1" type="ORF">MM415B02054_0013</name>
</gene>
<proteinExistence type="predicted"/>
<dbReference type="AlphaFoldDB" id="A0A6M3ID73"/>
<reference evidence="1" key="1">
    <citation type="submission" date="2020-03" db="EMBL/GenBank/DDBJ databases">
        <title>The deep terrestrial virosphere.</title>
        <authorList>
            <person name="Holmfeldt K."/>
            <person name="Nilsson E."/>
            <person name="Simone D."/>
            <person name="Lopez-Fernandez M."/>
            <person name="Wu X."/>
            <person name="de Brujin I."/>
            <person name="Lundin D."/>
            <person name="Andersson A."/>
            <person name="Bertilsson S."/>
            <person name="Dopson M."/>
        </authorList>
    </citation>
    <scope>NUCLEOTIDE SEQUENCE</scope>
    <source>
        <strain evidence="1">MM415B02054</strain>
    </source>
</reference>
<accession>A0A6M3ID73</accession>
<evidence type="ECO:0000313" key="1">
    <source>
        <dbReference type="EMBL" id="QJA55386.1"/>
    </source>
</evidence>
<protein>
    <submittedName>
        <fullName evidence="1">Uncharacterized protein</fullName>
    </submittedName>
</protein>
<name>A0A6M3ID73_9ZZZZ</name>
<dbReference type="EMBL" id="MT141155">
    <property type="protein sequence ID" value="QJA55386.1"/>
    <property type="molecule type" value="Genomic_DNA"/>
</dbReference>
<sequence length="81" mass="9184">MDKLKEMVLERAKEGKIVFMTVDGPMEADLDKFIEQPAEGILYDLNRDRLTVLAFIDNPGWVNDFAVGLVITRLKEKLAGM</sequence>
<organism evidence="1">
    <name type="scientific">viral metagenome</name>
    <dbReference type="NCBI Taxonomy" id="1070528"/>
    <lineage>
        <taxon>unclassified sequences</taxon>
        <taxon>metagenomes</taxon>
        <taxon>organismal metagenomes</taxon>
    </lineage>
</organism>